<dbReference type="AlphaFoldDB" id="A0A8K0IEC8"/>
<accession>A0A8K0IEC8</accession>
<keyword evidence="2" id="KW-1185">Reference proteome</keyword>
<organism evidence="1 2">
    <name type="scientific">Cocos nucifera</name>
    <name type="common">Coconut palm</name>
    <dbReference type="NCBI Taxonomy" id="13894"/>
    <lineage>
        <taxon>Eukaryota</taxon>
        <taxon>Viridiplantae</taxon>
        <taxon>Streptophyta</taxon>
        <taxon>Embryophyta</taxon>
        <taxon>Tracheophyta</taxon>
        <taxon>Spermatophyta</taxon>
        <taxon>Magnoliopsida</taxon>
        <taxon>Liliopsida</taxon>
        <taxon>Arecaceae</taxon>
        <taxon>Arecoideae</taxon>
        <taxon>Cocoseae</taxon>
        <taxon>Attaleinae</taxon>
        <taxon>Cocos</taxon>
    </lineage>
</organism>
<sequence>MHDLWMLQRTVEYQILEARMSLDAWNPVALRALVFELLQVKLHLKALLC</sequence>
<evidence type="ECO:0000313" key="2">
    <source>
        <dbReference type="Proteomes" id="UP000797356"/>
    </source>
</evidence>
<name>A0A8K0IEC8_COCNU</name>
<dbReference type="Proteomes" id="UP000797356">
    <property type="component" value="Chromosome 7"/>
</dbReference>
<evidence type="ECO:0000313" key="1">
    <source>
        <dbReference type="EMBL" id="KAG1354355.1"/>
    </source>
</evidence>
<protein>
    <submittedName>
        <fullName evidence="1">Uncharacterized protein</fullName>
    </submittedName>
</protein>
<comment type="caution">
    <text evidence="1">The sequence shown here is derived from an EMBL/GenBank/DDBJ whole genome shotgun (WGS) entry which is preliminary data.</text>
</comment>
<reference evidence="1" key="1">
    <citation type="journal article" date="2017" name="Gigascience">
        <title>The genome draft of coconut (Cocos nucifera).</title>
        <authorList>
            <person name="Xiao Y."/>
            <person name="Xu P."/>
            <person name="Fan H."/>
            <person name="Baudouin L."/>
            <person name="Xia W."/>
            <person name="Bocs S."/>
            <person name="Xu J."/>
            <person name="Li Q."/>
            <person name="Guo A."/>
            <person name="Zhou L."/>
            <person name="Li J."/>
            <person name="Wu Y."/>
            <person name="Ma Z."/>
            <person name="Armero A."/>
            <person name="Issali A.E."/>
            <person name="Liu N."/>
            <person name="Peng M."/>
            <person name="Yang Y."/>
        </authorList>
    </citation>
    <scope>NUCLEOTIDE SEQUENCE</scope>
    <source>
        <tissue evidence="1">Spear leaf of Hainan Tall coconut</tissue>
    </source>
</reference>
<gene>
    <name evidence="1" type="ORF">COCNU_07G004670</name>
</gene>
<dbReference type="EMBL" id="CM017878">
    <property type="protein sequence ID" value="KAG1354355.1"/>
    <property type="molecule type" value="Genomic_DNA"/>
</dbReference>
<proteinExistence type="predicted"/>
<reference evidence="1" key="2">
    <citation type="submission" date="2019-07" db="EMBL/GenBank/DDBJ databases">
        <authorList>
            <person name="Yang Y."/>
            <person name="Bocs S."/>
            <person name="Baudouin L."/>
        </authorList>
    </citation>
    <scope>NUCLEOTIDE SEQUENCE</scope>
    <source>
        <tissue evidence="1">Spear leaf of Hainan Tall coconut</tissue>
    </source>
</reference>